<dbReference type="SUPFAM" id="SSF46689">
    <property type="entry name" value="Homeodomain-like"/>
    <property type="match status" value="1"/>
</dbReference>
<dbReference type="Proteomes" id="UP001065613">
    <property type="component" value="Chromosome"/>
</dbReference>
<organism evidence="1">
    <name type="scientific">Woronichinia naegeliana WA131</name>
    <dbReference type="NCBI Taxonomy" id="2824559"/>
    <lineage>
        <taxon>Bacteria</taxon>
        <taxon>Bacillati</taxon>
        <taxon>Cyanobacteriota</taxon>
        <taxon>Cyanophyceae</taxon>
        <taxon>Synechococcales</taxon>
        <taxon>Coelosphaeriaceae</taxon>
        <taxon>Woronichinia</taxon>
    </lineage>
</organism>
<gene>
    <name evidence="1" type="ORF">KA717_29465</name>
</gene>
<evidence type="ECO:0000313" key="1">
    <source>
        <dbReference type="EMBL" id="UXE59812.1"/>
    </source>
</evidence>
<sequence>MLKTYIVRLSQEERQTLKDLVSIGKGAAYKIKHANILLNIDVNGQGWTDEEAAAAFSCHRNTVANLRERLVNEGVESALSHKPRKTPPRQPIIDGEVEAKLIALRCGEPPAGQARWTLRLLADKAVELEIVPAISHETVRQVLKKTN</sequence>
<dbReference type="EMBL" id="CP073041">
    <property type="protein sequence ID" value="UXE59812.1"/>
    <property type="molecule type" value="Genomic_DNA"/>
</dbReference>
<dbReference type="AlphaFoldDB" id="A0A977KTW2"/>
<dbReference type="Pfam" id="PF13565">
    <property type="entry name" value="HTH_32"/>
    <property type="match status" value="1"/>
</dbReference>
<proteinExistence type="predicted"/>
<dbReference type="KEGG" id="wna:KA717_29465"/>
<dbReference type="InterPro" id="IPR009057">
    <property type="entry name" value="Homeodomain-like_sf"/>
</dbReference>
<accession>A0A977KTW2</accession>
<reference evidence="1" key="1">
    <citation type="submission" date="2021-04" db="EMBL/GenBank/DDBJ databases">
        <title>Genome sequence of Woronichinia naegeliana from Washington state freshwater lake bloom.</title>
        <authorList>
            <person name="Dreher T.W."/>
        </authorList>
    </citation>
    <scope>NUCLEOTIDE SEQUENCE</scope>
    <source>
        <strain evidence="1">WA131</strain>
    </source>
</reference>
<protein>
    <submittedName>
        <fullName evidence="1">Helix-turn-helix domain-containing protein</fullName>
    </submittedName>
</protein>
<name>A0A977KTW2_9CYAN</name>